<dbReference type="EMBL" id="JAESVG020000006">
    <property type="protein sequence ID" value="KAG8626436.1"/>
    <property type="molecule type" value="Genomic_DNA"/>
</dbReference>
<reference evidence="14" key="1">
    <citation type="submission" date="2021-07" db="EMBL/GenBank/DDBJ databases">
        <title>Elsinoe batatas strain:CRI-CJ2 Genome sequencing and assembly.</title>
        <authorList>
            <person name="Huang L."/>
        </authorList>
    </citation>
    <scope>NUCLEOTIDE SEQUENCE</scope>
    <source>
        <strain evidence="14">CRI-CJ2</strain>
    </source>
</reference>
<keyword evidence="15" id="KW-1185">Reference proteome</keyword>
<dbReference type="GO" id="GO:0005739">
    <property type="term" value="C:mitochondrion"/>
    <property type="evidence" value="ECO:0007669"/>
    <property type="project" value="UniProtKB-SubCell"/>
</dbReference>
<feature type="binding site" evidence="10">
    <location>
        <position position="139"/>
    </location>
    <ligand>
        <name>ATP</name>
        <dbReference type="ChEBI" id="CHEBI:30616"/>
    </ligand>
</feature>
<keyword evidence="3 10" id="KW-0436">Ligase</keyword>
<comment type="pathway">
    <text evidence="1 10">Carbohydrate metabolism; tricarboxylic acid cycle; succinate from succinyl-CoA (ligase route): step 1/1.</text>
</comment>
<proteinExistence type="inferred from homology"/>
<evidence type="ECO:0000259" key="13">
    <source>
        <dbReference type="Pfam" id="PF08442"/>
    </source>
</evidence>
<keyword evidence="2 10" id="KW-0816">Tricarboxylic acid cycle</keyword>
<feature type="binding site" evidence="10">
    <location>
        <position position="231"/>
    </location>
    <ligand>
        <name>Mg(2+)</name>
        <dbReference type="ChEBI" id="CHEBI:18420"/>
    </ligand>
</feature>
<dbReference type="Proteomes" id="UP000809789">
    <property type="component" value="Unassembled WGS sequence"/>
</dbReference>
<dbReference type="GO" id="GO:0006099">
    <property type="term" value="P:tricarboxylic acid cycle"/>
    <property type="evidence" value="ECO:0007669"/>
    <property type="project" value="UniProtKB-UniRule"/>
</dbReference>
<dbReference type="FunFam" id="3.40.50.261:FF:000001">
    <property type="entry name" value="Succinate--CoA ligase [ADP-forming] subunit beta"/>
    <property type="match status" value="1"/>
</dbReference>
<evidence type="ECO:0000256" key="10">
    <source>
        <dbReference type="HAMAP-Rule" id="MF_03219"/>
    </source>
</evidence>
<dbReference type="SUPFAM" id="SSF52210">
    <property type="entry name" value="Succinyl-CoA synthetase domains"/>
    <property type="match status" value="1"/>
</dbReference>
<dbReference type="Gene3D" id="3.30.1490.20">
    <property type="entry name" value="ATP-grasp fold, A domain"/>
    <property type="match status" value="1"/>
</dbReference>
<dbReference type="FunFam" id="3.30.470.20:FF:000002">
    <property type="entry name" value="Succinate--CoA ligase [ADP-forming] subunit beta"/>
    <property type="match status" value="1"/>
</dbReference>
<evidence type="ECO:0000313" key="15">
    <source>
        <dbReference type="Proteomes" id="UP000809789"/>
    </source>
</evidence>
<dbReference type="PANTHER" id="PTHR11815">
    <property type="entry name" value="SUCCINYL-COA SYNTHETASE BETA CHAIN"/>
    <property type="match status" value="1"/>
</dbReference>
<comment type="caution">
    <text evidence="14">The sequence shown here is derived from an EMBL/GenBank/DDBJ whole genome shotgun (WGS) entry which is preliminary data.</text>
</comment>
<keyword evidence="4 10" id="KW-0479">Metal-binding</keyword>
<feature type="binding site" evidence="10">
    <location>
        <begin position="78"/>
        <end position="80"/>
    </location>
    <ligand>
        <name>ATP</name>
        <dbReference type="ChEBI" id="CHEBI:30616"/>
    </ligand>
</feature>
<feature type="binding site" evidence="10">
    <location>
        <begin position="353"/>
        <end position="355"/>
    </location>
    <ligand>
        <name>substrate</name>
        <note>ligand shared with subunit alpha</note>
    </ligand>
</feature>
<dbReference type="FunFam" id="3.30.1490.20:FF:000004">
    <property type="entry name" value="Succinate--CoA ligase [ADP-forming] subunit beta, mitochondrial"/>
    <property type="match status" value="1"/>
</dbReference>
<evidence type="ECO:0000256" key="6">
    <source>
        <dbReference type="ARBA" id="ARBA00022840"/>
    </source>
</evidence>
<keyword evidence="10" id="KW-0496">Mitochondrion</keyword>
<evidence type="ECO:0000256" key="3">
    <source>
        <dbReference type="ARBA" id="ARBA00022598"/>
    </source>
</evidence>
<feature type="binding site" evidence="10">
    <location>
        <position position="296"/>
    </location>
    <ligand>
        <name>substrate</name>
        <note>ligand shared with subunit alpha</note>
    </ligand>
</feature>
<evidence type="ECO:0000313" key="14">
    <source>
        <dbReference type="EMBL" id="KAG8626436.1"/>
    </source>
</evidence>
<organism evidence="14 15">
    <name type="scientific">Elsinoe batatas</name>
    <dbReference type="NCBI Taxonomy" id="2601811"/>
    <lineage>
        <taxon>Eukaryota</taxon>
        <taxon>Fungi</taxon>
        <taxon>Dikarya</taxon>
        <taxon>Ascomycota</taxon>
        <taxon>Pezizomycotina</taxon>
        <taxon>Dothideomycetes</taxon>
        <taxon>Dothideomycetidae</taxon>
        <taxon>Myriangiales</taxon>
        <taxon>Elsinoaceae</taxon>
        <taxon>Elsinoe</taxon>
    </lineage>
</organism>
<dbReference type="Pfam" id="PF08442">
    <property type="entry name" value="ATP-grasp_2"/>
    <property type="match status" value="1"/>
</dbReference>
<dbReference type="NCBIfam" id="TIGR01016">
    <property type="entry name" value="sucCoAbeta"/>
    <property type="match status" value="1"/>
</dbReference>
<dbReference type="GO" id="GO:0006104">
    <property type="term" value="P:succinyl-CoA metabolic process"/>
    <property type="evidence" value="ECO:0007669"/>
    <property type="project" value="TreeGrafter"/>
</dbReference>
<evidence type="ECO:0000256" key="9">
    <source>
        <dbReference type="ARBA" id="ARBA00063570"/>
    </source>
</evidence>
<evidence type="ECO:0000256" key="11">
    <source>
        <dbReference type="RuleBase" id="RU361258"/>
    </source>
</evidence>
<dbReference type="Gene3D" id="3.40.50.261">
    <property type="entry name" value="Succinyl-CoA synthetase domains"/>
    <property type="match status" value="1"/>
</dbReference>
<evidence type="ECO:0000256" key="5">
    <source>
        <dbReference type="ARBA" id="ARBA00022741"/>
    </source>
</evidence>
<keyword evidence="6 10" id="KW-0067">ATP-binding</keyword>
<comment type="similarity">
    <text evidence="10 11">Belongs to the succinate/malate CoA ligase beta subunit family.</text>
</comment>
<dbReference type="PROSITE" id="PS01217">
    <property type="entry name" value="SUCCINYL_COA_LIG_3"/>
    <property type="match status" value="1"/>
</dbReference>
<dbReference type="InterPro" id="IPR013815">
    <property type="entry name" value="ATP_grasp_subdomain_1"/>
</dbReference>
<feature type="binding site" evidence="10">
    <location>
        <position position="71"/>
    </location>
    <ligand>
        <name>ATP</name>
        <dbReference type="ChEBI" id="CHEBI:30616"/>
    </ligand>
</feature>
<evidence type="ECO:0000256" key="2">
    <source>
        <dbReference type="ARBA" id="ARBA00022532"/>
    </source>
</evidence>
<evidence type="ECO:0000256" key="7">
    <source>
        <dbReference type="ARBA" id="ARBA00022842"/>
    </source>
</evidence>
<evidence type="ECO:0000256" key="4">
    <source>
        <dbReference type="ARBA" id="ARBA00022723"/>
    </source>
</evidence>
<evidence type="ECO:0000256" key="1">
    <source>
        <dbReference type="ARBA" id="ARBA00005064"/>
    </source>
</evidence>
<dbReference type="InterPro" id="IPR016102">
    <property type="entry name" value="Succinyl-CoA_synth-like"/>
</dbReference>
<comment type="subunit">
    <text evidence="9">Heterodimer of an alpha and a beta subunit. The beta subunit determines specificity for GTP.</text>
</comment>
<sequence>MFKLARSGRLAASFKAAVPRTQQRFLSVHEYRSAQLLESYGIGVPKGGVAHSGAEAEQVAKTISDNDMVIKAQVLAGGRGKGHFDNGFKGGVRIVYSPQEAKILANEMIGHKLITKQTGERGRICNSVYIVERKFARREFYLAVLMDRQSQSPVIVSSSQGGMDIEGVAKENPEAIITTPIKISEGVTDDIARKIATDIGFSEQCIDEAISTIQKLYKVFMDKDATQIEINPLSETSDHKVLCMDAKLNFDDNADFRQKEVFQWRDTTQEDADEVKAAEHGLNFIKLDGDIGCLVNGAGLAMATMDIIKLNGGQPANFLDVGGGATPEAIKQAFDLITSDPKVTAIFVNIFGGIVRCDAIAKGLIQVVESMNLRVPVIARLQGTNGEQAHKLINESGLKIFSIDDLQDAATKAVQFSKIVKQARDIDIGVEFTLA</sequence>
<dbReference type="InterPro" id="IPR017866">
    <property type="entry name" value="Succ-CoA_synthase_bsu_CS"/>
</dbReference>
<name>A0A8K0L2F8_9PEZI</name>
<keyword evidence="8" id="KW-0809">Transit peptide</keyword>
<dbReference type="PANTHER" id="PTHR11815:SF1">
    <property type="entry name" value="SUCCINATE--COA LIGASE [ADP-FORMING] SUBUNIT BETA, MITOCHONDRIAL"/>
    <property type="match status" value="1"/>
</dbReference>
<dbReference type="OrthoDB" id="1552at2759"/>
<dbReference type="SUPFAM" id="SSF56059">
    <property type="entry name" value="Glutathione synthetase ATP-binding domain-like"/>
    <property type="match status" value="1"/>
</dbReference>
<dbReference type="GO" id="GO:0004775">
    <property type="term" value="F:succinate-CoA ligase (ADP-forming) activity"/>
    <property type="evidence" value="ECO:0007669"/>
    <property type="project" value="UniProtKB-UniRule"/>
</dbReference>
<evidence type="ECO:0000256" key="8">
    <source>
        <dbReference type="ARBA" id="ARBA00022946"/>
    </source>
</evidence>
<comment type="catalytic activity">
    <reaction evidence="10">
        <text>succinate + ATP + CoA = succinyl-CoA + ADP + phosphate</text>
        <dbReference type="Rhea" id="RHEA:17661"/>
        <dbReference type="ChEBI" id="CHEBI:30031"/>
        <dbReference type="ChEBI" id="CHEBI:30616"/>
        <dbReference type="ChEBI" id="CHEBI:43474"/>
        <dbReference type="ChEBI" id="CHEBI:57287"/>
        <dbReference type="ChEBI" id="CHEBI:57292"/>
        <dbReference type="ChEBI" id="CHEBI:456216"/>
        <dbReference type="EC" id="6.2.1.5"/>
    </reaction>
</comment>
<dbReference type="NCBIfam" id="NF001913">
    <property type="entry name" value="PRK00696.1"/>
    <property type="match status" value="1"/>
</dbReference>
<dbReference type="GO" id="GO:0042709">
    <property type="term" value="C:succinate-CoA ligase complex"/>
    <property type="evidence" value="ECO:0007669"/>
    <property type="project" value="TreeGrafter"/>
</dbReference>
<dbReference type="Gene3D" id="3.30.470.20">
    <property type="entry name" value="ATP-grasp fold, B domain"/>
    <property type="match status" value="1"/>
</dbReference>
<dbReference type="GO" id="GO:0005524">
    <property type="term" value="F:ATP binding"/>
    <property type="evidence" value="ECO:0007669"/>
    <property type="project" value="UniProtKB-UniRule"/>
</dbReference>
<evidence type="ECO:0000259" key="12">
    <source>
        <dbReference type="Pfam" id="PF00549"/>
    </source>
</evidence>
<dbReference type="GO" id="GO:0000287">
    <property type="term" value="F:magnesium ion binding"/>
    <property type="evidence" value="ECO:0007669"/>
    <property type="project" value="UniProtKB-UniRule"/>
</dbReference>
<dbReference type="InterPro" id="IPR013650">
    <property type="entry name" value="ATP-grasp_succ-CoA_synth-type"/>
</dbReference>
<dbReference type="EC" id="6.2.1.5" evidence="10"/>
<comment type="cofactor">
    <cofactor evidence="10">
        <name>Mg(2+)</name>
        <dbReference type="ChEBI" id="CHEBI:18420"/>
    </cofactor>
    <text evidence="10">Binds 1 Mg(2+) ion per subunit.</text>
</comment>
<dbReference type="Pfam" id="PF00549">
    <property type="entry name" value="Ligase_CoA"/>
    <property type="match status" value="1"/>
</dbReference>
<feature type="binding site" evidence="10">
    <location>
        <position position="245"/>
    </location>
    <ligand>
        <name>Mg(2+)</name>
        <dbReference type="ChEBI" id="CHEBI:18420"/>
    </ligand>
</feature>
<keyword evidence="5 10" id="KW-0547">Nucleotide-binding</keyword>
<accession>A0A8K0L2F8</accession>
<dbReference type="InterPro" id="IPR005811">
    <property type="entry name" value="SUCC_ACL_C"/>
</dbReference>
<dbReference type="HAMAP" id="MF_00558">
    <property type="entry name" value="Succ_CoA_beta"/>
    <property type="match status" value="1"/>
</dbReference>
<dbReference type="PIRSF" id="PIRSF001554">
    <property type="entry name" value="SucCS_beta"/>
    <property type="match status" value="1"/>
</dbReference>
<dbReference type="UniPathway" id="UPA00223">
    <property type="reaction ID" value="UER00999"/>
</dbReference>
<feature type="domain" description="ATP-citrate synthase/succinyl-CoA ligase C-terminal" evidence="12">
    <location>
        <begin position="294"/>
        <end position="414"/>
    </location>
</feature>
<gene>
    <name evidence="14" type="ORF">KVT40_005381</name>
</gene>
<comment type="function">
    <text evidence="10">Succinyl-CoA synthetase functions in the citric acid cycle (TCA), coupling the hydrolysis of succinyl-CoA to the synthesis of ATP and thus represents the only step of substrate-level phosphorylation in the TCA. The beta subunit provides nucleotide specificity of the enzyme and binds the substrate succinate, while the binding sites for coenzyme A and phosphate are found in the alpha subunit.</text>
</comment>
<keyword evidence="7 10" id="KW-0460">Magnesium</keyword>
<feature type="domain" description="ATP-grasp fold succinyl-CoA synthetase-type" evidence="13">
    <location>
        <begin position="28"/>
        <end position="234"/>
    </location>
</feature>
<dbReference type="InterPro" id="IPR005809">
    <property type="entry name" value="Succ_CoA_ligase-like_bsu"/>
</dbReference>
<dbReference type="AlphaFoldDB" id="A0A8K0L2F8"/>
<protein>
    <recommendedName>
        <fullName evidence="10">Succinate--CoA ligase [ADP-forming] subunit beta, mitochondrial</fullName>
        <ecNumber evidence="10">6.2.1.5</ecNumber>
    </recommendedName>
    <alternativeName>
        <fullName evidence="10">Succinyl-CoA synthetase beta chain</fullName>
        <shortName evidence="10">SCS-beta</shortName>
    </alternativeName>
</protein>
<comment type="subcellular location">
    <subcellularLocation>
        <location evidence="10">Mitochondrion</location>
    </subcellularLocation>
</comment>